<dbReference type="InterPro" id="IPR050090">
    <property type="entry name" value="Tyrosine_recombinase_XerCD"/>
</dbReference>
<keyword evidence="6" id="KW-0233">DNA recombination</keyword>
<protein>
    <submittedName>
        <fullName evidence="12">Integron integrase</fullName>
    </submittedName>
</protein>
<keyword evidence="5 9" id="KW-0238">DNA-binding</keyword>
<comment type="caution">
    <text evidence="12">The sequence shown here is derived from an EMBL/GenBank/DDBJ whole genome shotgun (WGS) entry which is preliminary data.</text>
</comment>
<sequence length="321" mass="36944">MNNQFLSFVEEQMYLRRYAKRSIQTYLKWIHGFIRFHGGQHPSVLFDDHVEQYLTYLVTQKHVAANTQSIALNAISFLYKEIVKRPLSPDLKFARSNRQQKLPTVLTVQEIEQLFLHINTHYKLPAALLYGSGLRLMECLRLRTQDIDFDFKNIRVWDGKGGKHRVVTLADELLSPLRSQIQLVNHFLVLDRGNNSFAGVYMPKGLRNKSPNSPFTIGWQYLFPSKTLSIDPESKLKRRHHIDESSLRKAIAAAQMAARIEKKVGPHTLRHSFATHLLQNGADIRTVQDQLGHADIRTTQIYTHILQRGGNAVVSPLKNVF</sequence>
<evidence type="ECO:0000256" key="1">
    <source>
        <dbReference type="ARBA" id="ARBA00004496"/>
    </source>
</evidence>
<comment type="subcellular location">
    <subcellularLocation>
        <location evidence="1">Cytoplasm</location>
    </subcellularLocation>
</comment>
<comment type="subunit">
    <text evidence="8">Forms a cyclic heterotetrameric complex composed of two molecules of XerC and two molecules of XerD.</text>
</comment>
<evidence type="ECO:0000256" key="2">
    <source>
        <dbReference type="ARBA" id="ARBA00008857"/>
    </source>
</evidence>
<evidence type="ECO:0000256" key="3">
    <source>
        <dbReference type="ARBA" id="ARBA00022490"/>
    </source>
</evidence>
<dbReference type="GO" id="GO:0006310">
    <property type="term" value="P:DNA recombination"/>
    <property type="evidence" value="ECO:0007669"/>
    <property type="project" value="UniProtKB-KW"/>
</dbReference>
<dbReference type="PANTHER" id="PTHR30349">
    <property type="entry name" value="PHAGE INTEGRASE-RELATED"/>
    <property type="match status" value="1"/>
</dbReference>
<feature type="domain" description="Core-binding (CB)" evidence="11">
    <location>
        <begin position="1"/>
        <end position="83"/>
    </location>
</feature>
<comment type="similarity">
    <text evidence="2">Belongs to the 'phage' integrase family.</text>
</comment>
<dbReference type="GO" id="GO:0003677">
    <property type="term" value="F:DNA binding"/>
    <property type="evidence" value="ECO:0007669"/>
    <property type="project" value="UniProtKB-UniRule"/>
</dbReference>
<dbReference type="Pfam" id="PF00589">
    <property type="entry name" value="Phage_integrase"/>
    <property type="match status" value="1"/>
</dbReference>
<dbReference type="AlphaFoldDB" id="A0AAW8R8N4"/>
<dbReference type="Gene3D" id="1.10.443.10">
    <property type="entry name" value="Intergrase catalytic core"/>
    <property type="match status" value="1"/>
</dbReference>
<evidence type="ECO:0000256" key="7">
    <source>
        <dbReference type="ARBA" id="ARBA00037721"/>
    </source>
</evidence>
<keyword evidence="13" id="KW-1185">Reference proteome</keyword>
<evidence type="ECO:0000256" key="6">
    <source>
        <dbReference type="ARBA" id="ARBA00023172"/>
    </source>
</evidence>
<accession>A0AAW8R8N4</accession>
<dbReference type="PANTHER" id="PTHR30349:SF64">
    <property type="entry name" value="PROPHAGE INTEGRASE INTD-RELATED"/>
    <property type="match status" value="1"/>
</dbReference>
<dbReference type="PROSITE" id="PS51898">
    <property type="entry name" value="TYR_RECOMBINASE"/>
    <property type="match status" value="1"/>
</dbReference>
<dbReference type="Proteomes" id="UP001249020">
    <property type="component" value="Unassembled WGS sequence"/>
</dbReference>
<dbReference type="SUPFAM" id="SSF56349">
    <property type="entry name" value="DNA breaking-rejoining enzymes"/>
    <property type="match status" value="1"/>
</dbReference>
<dbReference type="Gene3D" id="1.10.150.130">
    <property type="match status" value="1"/>
</dbReference>
<evidence type="ECO:0000256" key="9">
    <source>
        <dbReference type="PROSITE-ProRule" id="PRU01248"/>
    </source>
</evidence>
<evidence type="ECO:0000313" key="12">
    <source>
        <dbReference type="EMBL" id="MDT0584290.1"/>
    </source>
</evidence>
<evidence type="ECO:0000256" key="5">
    <source>
        <dbReference type="ARBA" id="ARBA00023125"/>
    </source>
</evidence>
<dbReference type="InterPro" id="IPR011010">
    <property type="entry name" value="DNA_brk_join_enz"/>
</dbReference>
<dbReference type="RefSeq" id="WP_311363059.1">
    <property type="nucleotide sequence ID" value="NZ_JAVRIE010000009.1"/>
</dbReference>
<comment type="function">
    <text evidence="7">Site-specific tyrosine recombinase, which acts by catalyzing the cutting and rejoining of the recombining DNA molecules. The XerC-XerD complex is essential to convert dimers of the bacterial chromosome into monomers to permit their segregation at cell division. It also contributes to the segregational stability of plasmids.</text>
</comment>
<gene>
    <name evidence="12" type="ORF">RM544_17205</name>
</gene>
<name>A0AAW8R8N4_9ALTE</name>
<evidence type="ECO:0000259" key="10">
    <source>
        <dbReference type="PROSITE" id="PS51898"/>
    </source>
</evidence>
<organism evidence="12 13">
    <name type="scientific">Brumicola blandensis</name>
    <dbReference type="NCBI Taxonomy" id="3075611"/>
    <lineage>
        <taxon>Bacteria</taxon>
        <taxon>Pseudomonadati</taxon>
        <taxon>Pseudomonadota</taxon>
        <taxon>Gammaproteobacteria</taxon>
        <taxon>Alteromonadales</taxon>
        <taxon>Alteromonadaceae</taxon>
        <taxon>Brumicola</taxon>
    </lineage>
</organism>
<dbReference type="NCBIfam" id="TIGR02249">
    <property type="entry name" value="integrase_gron"/>
    <property type="match status" value="1"/>
</dbReference>
<keyword evidence="3" id="KW-0963">Cytoplasm</keyword>
<evidence type="ECO:0000313" key="13">
    <source>
        <dbReference type="Proteomes" id="UP001249020"/>
    </source>
</evidence>
<dbReference type="EMBL" id="JAVRIE010000009">
    <property type="protein sequence ID" value="MDT0584290.1"/>
    <property type="molecule type" value="Genomic_DNA"/>
</dbReference>
<keyword evidence="4" id="KW-0229">DNA integration</keyword>
<dbReference type="GO" id="GO:0015074">
    <property type="term" value="P:DNA integration"/>
    <property type="evidence" value="ECO:0007669"/>
    <property type="project" value="UniProtKB-KW"/>
</dbReference>
<dbReference type="PROSITE" id="PS51900">
    <property type="entry name" value="CB"/>
    <property type="match status" value="1"/>
</dbReference>
<dbReference type="InterPro" id="IPR011946">
    <property type="entry name" value="Integrase_integron-type"/>
</dbReference>
<dbReference type="Pfam" id="PF13495">
    <property type="entry name" value="Phage_int_SAM_4"/>
    <property type="match status" value="1"/>
</dbReference>
<dbReference type="InterPro" id="IPR010998">
    <property type="entry name" value="Integrase_recombinase_N"/>
</dbReference>
<dbReference type="InterPro" id="IPR002104">
    <property type="entry name" value="Integrase_catalytic"/>
</dbReference>
<reference evidence="12 13" key="1">
    <citation type="submission" date="2023-09" db="EMBL/GenBank/DDBJ databases">
        <authorList>
            <person name="Rey-Velasco X."/>
        </authorList>
    </citation>
    <scope>NUCLEOTIDE SEQUENCE [LARGE SCALE GENOMIC DNA]</scope>
    <source>
        <strain evidence="12 13">W409</strain>
    </source>
</reference>
<dbReference type="InterPro" id="IPR013762">
    <property type="entry name" value="Integrase-like_cat_sf"/>
</dbReference>
<evidence type="ECO:0000256" key="4">
    <source>
        <dbReference type="ARBA" id="ARBA00022908"/>
    </source>
</evidence>
<feature type="domain" description="Tyr recombinase" evidence="10">
    <location>
        <begin position="101"/>
        <end position="315"/>
    </location>
</feature>
<proteinExistence type="inferred from homology"/>
<dbReference type="InterPro" id="IPR044068">
    <property type="entry name" value="CB"/>
</dbReference>
<dbReference type="GO" id="GO:0005737">
    <property type="term" value="C:cytoplasm"/>
    <property type="evidence" value="ECO:0007669"/>
    <property type="project" value="UniProtKB-SubCell"/>
</dbReference>
<evidence type="ECO:0000256" key="8">
    <source>
        <dbReference type="ARBA" id="ARBA00038613"/>
    </source>
</evidence>
<dbReference type="InterPro" id="IPR004107">
    <property type="entry name" value="Integrase_SAM-like_N"/>
</dbReference>
<evidence type="ECO:0000259" key="11">
    <source>
        <dbReference type="PROSITE" id="PS51900"/>
    </source>
</evidence>
<dbReference type="FunFam" id="1.10.443.10:FF:000007">
    <property type="entry name" value="Tyrosine recombinase XerC"/>
    <property type="match status" value="1"/>
</dbReference>